<feature type="domain" description="HTH iclR-type" evidence="4">
    <location>
        <begin position="6"/>
        <end position="67"/>
    </location>
</feature>
<dbReference type="SUPFAM" id="SSF46785">
    <property type="entry name" value="Winged helix' DNA-binding domain"/>
    <property type="match status" value="1"/>
</dbReference>
<dbReference type="GO" id="GO:0045892">
    <property type="term" value="P:negative regulation of DNA-templated transcription"/>
    <property type="evidence" value="ECO:0007669"/>
    <property type="project" value="TreeGrafter"/>
</dbReference>
<proteinExistence type="predicted"/>
<evidence type="ECO:0000259" key="4">
    <source>
        <dbReference type="PROSITE" id="PS51077"/>
    </source>
</evidence>
<accession>A0A5K7ZK86</accession>
<dbReference type="Proteomes" id="UP000425960">
    <property type="component" value="Chromosome"/>
</dbReference>
<dbReference type="InterPro" id="IPR029016">
    <property type="entry name" value="GAF-like_dom_sf"/>
</dbReference>
<dbReference type="Gene3D" id="3.30.450.40">
    <property type="match status" value="1"/>
</dbReference>
<dbReference type="PROSITE" id="PS51078">
    <property type="entry name" value="ICLR_ED"/>
    <property type="match status" value="1"/>
</dbReference>
<feature type="domain" description="IclR-ED" evidence="5">
    <location>
        <begin position="68"/>
        <end position="251"/>
    </location>
</feature>
<dbReference type="AlphaFoldDB" id="A0A5K7ZK86"/>
<evidence type="ECO:0000256" key="1">
    <source>
        <dbReference type="ARBA" id="ARBA00023015"/>
    </source>
</evidence>
<dbReference type="InterPro" id="IPR014757">
    <property type="entry name" value="Tscrpt_reg_IclR_C"/>
</dbReference>
<evidence type="ECO:0000259" key="5">
    <source>
        <dbReference type="PROSITE" id="PS51078"/>
    </source>
</evidence>
<dbReference type="SMART" id="SM00346">
    <property type="entry name" value="HTH_ICLR"/>
    <property type="match status" value="1"/>
</dbReference>
<dbReference type="Pfam" id="PF01614">
    <property type="entry name" value="IclR_C"/>
    <property type="match status" value="1"/>
</dbReference>
<evidence type="ECO:0000313" key="6">
    <source>
        <dbReference type="EMBL" id="BBO81446.1"/>
    </source>
</evidence>
<name>A0A5K7ZK86_9BACT</name>
<gene>
    <name evidence="6" type="ORF">DSCO28_20120</name>
</gene>
<dbReference type="InterPro" id="IPR036390">
    <property type="entry name" value="WH_DNA-bd_sf"/>
</dbReference>
<evidence type="ECO:0000256" key="3">
    <source>
        <dbReference type="ARBA" id="ARBA00023163"/>
    </source>
</evidence>
<dbReference type="KEGG" id="dov:DSCO28_20120"/>
<dbReference type="PROSITE" id="PS51077">
    <property type="entry name" value="HTH_ICLR"/>
    <property type="match status" value="1"/>
</dbReference>
<keyword evidence="3" id="KW-0804">Transcription</keyword>
<dbReference type="EMBL" id="AP021876">
    <property type="protein sequence ID" value="BBO81446.1"/>
    <property type="molecule type" value="Genomic_DNA"/>
</dbReference>
<reference evidence="6 7" key="1">
    <citation type="submission" date="2019-11" db="EMBL/GenBank/DDBJ databases">
        <title>Comparative genomics of hydrocarbon-degrading Desulfosarcina strains.</title>
        <authorList>
            <person name="Watanabe M."/>
            <person name="Kojima H."/>
            <person name="Fukui M."/>
        </authorList>
    </citation>
    <scope>NUCLEOTIDE SEQUENCE [LARGE SCALE GENOMIC DNA]</scope>
    <source>
        <strain evidence="6 7">28bB2T</strain>
    </source>
</reference>
<dbReference type="SUPFAM" id="SSF55781">
    <property type="entry name" value="GAF domain-like"/>
    <property type="match status" value="1"/>
</dbReference>
<protein>
    <submittedName>
        <fullName evidence="6">Transcriptional regulator</fullName>
    </submittedName>
</protein>
<evidence type="ECO:0000256" key="2">
    <source>
        <dbReference type="ARBA" id="ARBA00023125"/>
    </source>
</evidence>
<dbReference type="GO" id="GO:0003700">
    <property type="term" value="F:DNA-binding transcription factor activity"/>
    <property type="evidence" value="ECO:0007669"/>
    <property type="project" value="TreeGrafter"/>
</dbReference>
<keyword evidence="1" id="KW-0805">Transcription regulation</keyword>
<dbReference type="PANTHER" id="PTHR30136">
    <property type="entry name" value="HELIX-TURN-HELIX TRANSCRIPTIONAL REGULATOR, ICLR FAMILY"/>
    <property type="match status" value="1"/>
</dbReference>
<dbReference type="Pfam" id="PF09339">
    <property type="entry name" value="HTH_IclR"/>
    <property type="match status" value="1"/>
</dbReference>
<dbReference type="Gene3D" id="1.10.10.10">
    <property type="entry name" value="Winged helix-like DNA-binding domain superfamily/Winged helix DNA-binding domain"/>
    <property type="match status" value="1"/>
</dbReference>
<dbReference type="GO" id="GO:0003677">
    <property type="term" value="F:DNA binding"/>
    <property type="evidence" value="ECO:0007669"/>
    <property type="project" value="UniProtKB-KW"/>
</dbReference>
<keyword evidence="2" id="KW-0238">DNA-binding</keyword>
<sequence length="257" mass="28634">MHYKRVPAIDKCFSILYLMAEDKRPFGFNEIVKKLTLNKSTVFNILHTLDDLGILEKGQDGLFRLGPRLFVLGSAAAGGAELIKTVHPYLEAINSQFKFSTFLGILANEEVIIVDKADRAHLVKISSEIGMRRPVFAGVSGKALLAQLPVKKIEKIIENITPVQYTPRTITDKIAFRDEILKVKQDGIAYDMEEYIEGMIAVAVPLQAYREDLQAVIWTVGLKHDFTKPVMAEISSALSAVADEINSRFSLIAGHFE</sequence>
<dbReference type="InterPro" id="IPR050707">
    <property type="entry name" value="HTH_MetabolicPath_Reg"/>
</dbReference>
<dbReference type="RefSeq" id="WP_155309986.1">
    <property type="nucleotide sequence ID" value="NZ_AP021876.1"/>
</dbReference>
<organism evidence="6 7">
    <name type="scientific">Desulfosarcina ovata subsp. sediminis</name>
    <dbReference type="NCBI Taxonomy" id="885957"/>
    <lineage>
        <taxon>Bacteria</taxon>
        <taxon>Pseudomonadati</taxon>
        <taxon>Thermodesulfobacteriota</taxon>
        <taxon>Desulfobacteria</taxon>
        <taxon>Desulfobacterales</taxon>
        <taxon>Desulfosarcinaceae</taxon>
        <taxon>Desulfosarcina</taxon>
    </lineage>
</organism>
<dbReference type="InterPro" id="IPR036388">
    <property type="entry name" value="WH-like_DNA-bd_sf"/>
</dbReference>
<dbReference type="InterPro" id="IPR005471">
    <property type="entry name" value="Tscrpt_reg_IclR_N"/>
</dbReference>
<dbReference type="PANTHER" id="PTHR30136:SF35">
    <property type="entry name" value="HTH-TYPE TRANSCRIPTIONAL REGULATOR RV1719"/>
    <property type="match status" value="1"/>
</dbReference>
<evidence type="ECO:0000313" key="7">
    <source>
        <dbReference type="Proteomes" id="UP000425960"/>
    </source>
</evidence>